<feature type="compositionally biased region" description="Polar residues" evidence="2">
    <location>
        <begin position="450"/>
        <end position="460"/>
    </location>
</feature>
<accession>A0ABD2MR68</accession>
<sequence length="678" mass="76765">MNQYYFIRTLLELKNIVEKGLVVRIGRDNSSAKHMVCSRTTTNQNSSNTTTTTKITIDLSPTEDQENQRPLQNAKQNGSHSFKSTSLILNTIKSKNEPEKLEEPRYGNAQLLGKPRCEIPQQLEALKRLYEDNSDSDADKEVQLLTSGIVERDLEKMEDDNSSVVSGSWSRMRAYKNVFDQNNHKRTSDVASSRHAQIEKDMVFEQSHNINQMQREEPVKIKANIRSRKYSPIVLRKHPTVIKSAELRTANASQNLSSPLLVGRSYNDVNIDNSPKKMEKTSVNENVQKETQIAEGDTFVKNERVLRQPKKSELAYFGVQVSAHEKSKNITNQKETTETKVEKIRNTKISHQKTQTARSASPIYENISPTPIKSESRPVREFDSDILDELTKAADEILQAVKDYSEEESRKQKKEEEKRIELTTITENKSWKHQEKTSKPVERPCKSKLRNASSNSSLETSPKDAKSAQRYISNTKASAEKMKTKTTSSESSGAKATTKARRLQRASSREALLQAQGSSSEDLTANEVVPLRKPRLVRKTKTTTLTISNGIEINKKNTVSSNAKRKTESSTKTKPEDRLPSALPEIRHKTAISTIKSTAEKAIRDRSKHQGDESKKKMPQYKEIMKASPSSMGPMKSKREAVTHKLATAYVPACSRSHRKMHAYEYYENQDQCPCLCS</sequence>
<feature type="region of interest" description="Disordered" evidence="2">
    <location>
        <begin position="558"/>
        <end position="618"/>
    </location>
</feature>
<feature type="compositionally biased region" description="Low complexity" evidence="2">
    <location>
        <begin position="485"/>
        <end position="497"/>
    </location>
</feature>
<keyword evidence="4" id="KW-1185">Reference proteome</keyword>
<keyword evidence="1" id="KW-0175">Coiled coil</keyword>
<dbReference type="Proteomes" id="UP001516400">
    <property type="component" value="Unassembled WGS sequence"/>
</dbReference>
<dbReference type="EMBL" id="JABFTP020000021">
    <property type="protein sequence ID" value="KAL3268797.1"/>
    <property type="molecule type" value="Genomic_DNA"/>
</dbReference>
<reference evidence="3 4" key="1">
    <citation type="journal article" date="2021" name="BMC Biol.">
        <title>Horizontally acquired antibacterial genes associated with adaptive radiation of ladybird beetles.</title>
        <authorList>
            <person name="Li H.S."/>
            <person name="Tang X.F."/>
            <person name="Huang Y.H."/>
            <person name="Xu Z.Y."/>
            <person name="Chen M.L."/>
            <person name="Du X.Y."/>
            <person name="Qiu B.Y."/>
            <person name="Chen P.T."/>
            <person name="Zhang W."/>
            <person name="Slipinski A."/>
            <person name="Escalona H.E."/>
            <person name="Waterhouse R.M."/>
            <person name="Zwick A."/>
            <person name="Pang H."/>
        </authorList>
    </citation>
    <scope>NUCLEOTIDE SEQUENCE [LARGE SCALE GENOMIC DNA]</scope>
    <source>
        <strain evidence="3">SYSU2018</strain>
    </source>
</reference>
<feature type="compositionally biased region" description="Basic and acidic residues" evidence="2">
    <location>
        <begin position="429"/>
        <end position="445"/>
    </location>
</feature>
<feature type="compositionally biased region" description="Basic and acidic residues" evidence="2">
    <location>
        <begin position="565"/>
        <end position="579"/>
    </location>
</feature>
<evidence type="ECO:0000256" key="1">
    <source>
        <dbReference type="SAM" id="Coils"/>
    </source>
</evidence>
<feature type="compositionally biased region" description="Polar residues" evidence="2">
    <location>
        <begin position="68"/>
        <end position="82"/>
    </location>
</feature>
<evidence type="ECO:0000313" key="3">
    <source>
        <dbReference type="EMBL" id="KAL3268797.1"/>
    </source>
</evidence>
<evidence type="ECO:0000313" key="4">
    <source>
        <dbReference type="Proteomes" id="UP001516400"/>
    </source>
</evidence>
<proteinExistence type="predicted"/>
<feature type="region of interest" description="Disordered" evidence="2">
    <location>
        <begin position="60"/>
        <end position="82"/>
    </location>
</feature>
<feature type="coiled-coil region" evidence="1">
    <location>
        <begin position="387"/>
        <end position="417"/>
    </location>
</feature>
<protein>
    <submittedName>
        <fullName evidence="3">Uncharacterized protein</fullName>
    </submittedName>
</protein>
<comment type="caution">
    <text evidence="3">The sequence shown here is derived from an EMBL/GenBank/DDBJ whole genome shotgun (WGS) entry which is preliminary data.</text>
</comment>
<name>A0ABD2MR68_9CUCU</name>
<dbReference type="AlphaFoldDB" id="A0ABD2MR68"/>
<evidence type="ECO:0000256" key="2">
    <source>
        <dbReference type="SAM" id="MobiDB-lite"/>
    </source>
</evidence>
<feature type="region of interest" description="Disordered" evidence="2">
    <location>
        <begin position="429"/>
        <end position="522"/>
    </location>
</feature>
<gene>
    <name evidence="3" type="ORF">HHI36_007893</name>
</gene>
<organism evidence="3 4">
    <name type="scientific">Cryptolaemus montrouzieri</name>
    <dbReference type="NCBI Taxonomy" id="559131"/>
    <lineage>
        <taxon>Eukaryota</taxon>
        <taxon>Metazoa</taxon>
        <taxon>Ecdysozoa</taxon>
        <taxon>Arthropoda</taxon>
        <taxon>Hexapoda</taxon>
        <taxon>Insecta</taxon>
        <taxon>Pterygota</taxon>
        <taxon>Neoptera</taxon>
        <taxon>Endopterygota</taxon>
        <taxon>Coleoptera</taxon>
        <taxon>Polyphaga</taxon>
        <taxon>Cucujiformia</taxon>
        <taxon>Coccinelloidea</taxon>
        <taxon>Coccinellidae</taxon>
        <taxon>Scymninae</taxon>
        <taxon>Scymnini</taxon>
        <taxon>Cryptolaemus</taxon>
    </lineage>
</organism>
<feature type="compositionally biased region" description="Basic and acidic residues" evidence="2">
    <location>
        <begin position="598"/>
        <end position="616"/>
    </location>
</feature>